<dbReference type="HOGENOM" id="CLU_1080726_0_0_0"/>
<accession>D9SAV0</accession>
<proteinExistence type="predicted"/>
<dbReference type="STRING" id="59374.FSU_1671"/>
<evidence type="ECO:0000313" key="2">
    <source>
        <dbReference type="Proteomes" id="UP000000517"/>
    </source>
</evidence>
<dbReference type="EMBL" id="CP002158">
    <property type="protein sequence ID" value="ADL25567.1"/>
    <property type="molecule type" value="Genomic_DNA"/>
</dbReference>
<dbReference type="Proteomes" id="UP000000517">
    <property type="component" value="Chromosome"/>
</dbReference>
<dbReference type="AlphaFoldDB" id="D9SAV0"/>
<evidence type="ECO:0000313" key="1">
    <source>
        <dbReference type="EMBL" id="ADL25567.1"/>
    </source>
</evidence>
<dbReference type="KEGG" id="fsc:FSU_1671"/>
<sequence>MALYVMNRLACLFVLFVTMMLAGCGVSSIHPPSAATFMEKSDGAFLKSVSGSLYLGDLAYGGLGVDFVPNKEIKKEVNDDWAYVEREVPVDIMLEIQRSIGYFKFGGGLDFLTPYLQIGFVSDYLGVMGWGNLWLWQLEKVEHKYFQWGGGLSLIEQLPIGDSFRMGLTQHLSRNGRHACAFDTGIACTHDTPIFYDEIGGGGYISFVPRETLRFGLEFRYGRDLTYKRKDYSNYPEKYEKFSNMDRFVLTISVMGW</sequence>
<organism evidence="1 2">
    <name type="scientific">Fibrobacter succinogenes (strain ATCC 19169 / S85)</name>
    <dbReference type="NCBI Taxonomy" id="59374"/>
    <lineage>
        <taxon>Bacteria</taxon>
        <taxon>Pseudomonadati</taxon>
        <taxon>Fibrobacterota</taxon>
        <taxon>Fibrobacteria</taxon>
        <taxon>Fibrobacterales</taxon>
        <taxon>Fibrobacteraceae</taxon>
        <taxon>Fibrobacter</taxon>
    </lineage>
</organism>
<name>D9SAV0_FIBSS</name>
<protein>
    <submittedName>
        <fullName evidence="1">Uncharacterized protein</fullName>
    </submittedName>
</protein>
<gene>
    <name evidence="1" type="ordered locus">FSU_1671</name>
</gene>
<reference evidence="2" key="1">
    <citation type="submission" date="2010-08" db="EMBL/GenBank/DDBJ databases">
        <title>Complete sequence of Fibrobacter succinogenes subsp. succinogenes S85.</title>
        <authorList>
            <person name="Durkin A.S."/>
            <person name="Nelson K.E."/>
            <person name="Morrison M."/>
            <person name="Forsberg C.W."/>
            <person name="Wilson D.B."/>
            <person name="Russell J.B."/>
            <person name="Cann I.K.O."/>
            <person name="Mackie R.I."/>
            <person name="White B.A."/>
        </authorList>
    </citation>
    <scope>NUCLEOTIDE SEQUENCE [LARGE SCALE GENOMIC DNA]</scope>
    <source>
        <strain evidence="2">ATCC 19169 / S85</strain>
    </source>
</reference>